<keyword evidence="1" id="KW-0175">Coiled coil</keyword>
<feature type="transmembrane region" description="Helical" evidence="2">
    <location>
        <begin position="61"/>
        <end position="90"/>
    </location>
</feature>
<organism evidence="3 4">
    <name type="scientific">Arthrobacter psychrochitiniphilus</name>
    <dbReference type="NCBI Taxonomy" id="291045"/>
    <lineage>
        <taxon>Bacteria</taxon>
        <taxon>Bacillati</taxon>
        <taxon>Actinomycetota</taxon>
        <taxon>Actinomycetes</taxon>
        <taxon>Micrococcales</taxon>
        <taxon>Micrococcaceae</taxon>
        <taxon>Arthrobacter</taxon>
    </lineage>
</organism>
<proteinExistence type="predicted"/>
<dbReference type="OrthoDB" id="4943943at2"/>
<gene>
    <name evidence="3" type="ORF">CVS29_00720</name>
</gene>
<dbReference type="Proteomes" id="UP000246303">
    <property type="component" value="Unassembled WGS sequence"/>
</dbReference>
<evidence type="ECO:0000256" key="1">
    <source>
        <dbReference type="SAM" id="Coils"/>
    </source>
</evidence>
<keyword evidence="4" id="KW-1185">Reference proteome</keyword>
<keyword evidence="2" id="KW-0472">Membrane</keyword>
<keyword evidence="2" id="KW-0812">Transmembrane</keyword>
<feature type="transmembrane region" description="Helical" evidence="2">
    <location>
        <begin position="96"/>
        <end position="119"/>
    </location>
</feature>
<name>A0A2V3E1M5_9MICC</name>
<dbReference type="InterPro" id="IPR009937">
    <property type="entry name" value="Phage_holin_3_6"/>
</dbReference>
<dbReference type="Pfam" id="PF07332">
    <property type="entry name" value="Phage_holin_3_6"/>
    <property type="match status" value="1"/>
</dbReference>
<protein>
    <recommendedName>
        <fullName evidence="5">Phage holin family protein</fullName>
    </recommendedName>
</protein>
<evidence type="ECO:0000313" key="4">
    <source>
        <dbReference type="Proteomes" id="UP000246303"/>
    </source>
</evidence>
<comment type="caution">
    <text evidence="3">The sequence shown here is derived from an EMBL/GenBank/DDBJ whole genome shotgun (WGS) entry which is preliminary data.</text>
</comment>
<dbReference type="EMBL" id="QHLZ01000001">
    <property type="protein sequence ID" value="PXA69134.1"/>
    <property type="molecule type" value="Genomic_DNA"/>
</dbReference>
<feature type="coiled-coil region" evidence="1">
    <location>
        <begin position="160"/>
        <end position="189"/>
    </location>
</feature>
<keyword evidence="2" id="KW-1133">Transmembrane helix</keyword>
<sequence length="284" mass="30480">MEAVSVTDLHKDLHISADDNLRGHGSALIEAAKTASRLLPRQINDEIALAKLELEHKKSKVGALAVVAALALVFTVLLVIALVVAAIAGLATLMPLWLAALIVCAALLLVIGISALIGYKKFKSLLPLLPRHAWRGLRHDLGILKEGRDFDPSTLDPVVLTKEQKKAAAAEADAAAAKAKAERAAKEAEQGPKANESELLARTAARREHLLGLREDLLSEADVKKQATYLLDTAKTRAKKTVNKAASNAIGQSVETVKERWKPLAIFAASATTCVFLLRKLLKK</sequence>
<evidence type="ECO:0008006" key="5">
    <source>
        <dbReference type="Google" id="ProtNLM"/>
    </source>
</evidence>
<dbReference type="AlphaFoldDB" id="A0A2V3E1M5"/>
<accession>A0A2V3E1M5</accession>
<evidence type="ECO:0000313" key="3">
    <source>
        <dbReference type="EMBL" id="PXA69134.1"/>
    </source>
</evidence>
<evidence type="ECO:0000256" key="2">
    <source>
        <dbReference type="SAM" id="Phobius"/>
    </source>
</evidence>
<reference evidence="3 4" key="1">
    <citation type="submission" date="2018-05" db="EMBL/GenBank/DDBJ databases">
        <title>Genetic diversity of glacier-inhabiting Cryobacterium bacteria in China and description of Cryobacterium mengkeensis sp. nov. and Arthrobacter glacialis sp. nov.</title>
        <authorList>
            <person name="Liu Q."/>
            <person name="Xin Y.-H."/>
        </authorList>
    </citation>
    <scope>NUCLEOTIDE SEQUENCE [LARGE SCALE GENOMIC DNA]</scope>
    <source>
        <strain evidence="3 4">GP3</strain>
    </source>
</reference>